<dbReference type="EMBL" id="CP001700">
    <property type="protein sequence ID" value="ACU77813.1"/>
    <property type="molecule type" value="Genomic_DNA"/>
</dbReference>
<gene>
    <name evidence="1" type="ordered locus">Caci_9000</name>
</gene>
<dbReference type="RefSeq" id="WP_015797537.1">
    <property type="nucleotide sequence ID" value="NC_013131.1"/>
</dbReference>
<evidence type="ECO:0000313" key="1">
    <source>
        <dbReference type="EMBL" id="ACU77813.1"/>
    </source>
</evidence>
<dbReference type="KEGG" id="cai:Caci_9000"/>
<reference evidence="1 2" key="1">
    <citation type="journal article" date="2009" name="Stand. Genomic Sci.">
        <title>Complete genome sequence of Catenulispora acidiphila type strain (ID 139908).</title>
        <authorList>
            <person name="Copeland A."/>
            <person name="Lapidus A."/>
            <person name="Glavina Del Rio T."/>
            <person name="Nolan M."/>
            <person name="Lucas S."/>
            <person name="Chen F."/>
            <person name="Tice H."/>
            <person name="Cheng J.F."/>
            <person name="Bruce D."/>
            <person name="Goodwin L."/>
            <person name="Pitluck S."/>
            <person name="Mikhailova N."/>
            <person name="Pati A."/>
            <person name="Ivanova N."/>
            <person name="Mavromatis K."/>
            <person name="Chen A."/>
            <person name="Palaniappan K."/>
            <person name="Chain P."/>
            <person name="Land M."/>
            <person name="Hauser L."/>
            <person name="Chang Y.J."/>
            <person name="Jeffries C.D."/>
            <person name="Chertkov O."/>
            <person name="Brettin T."/>
            <person name="Detter J.C."/>
            <person name="Han C."/>
            <person name="Ali Z."/>
            <person name="Tindall B.J."/>
            <person name="Goker M."/>
            <person name="Bristow J."/>
            <person name="Eisen J.A."/>
            <person name="Markowitz V."/>
            <person name="Hugenholtz P."/>
            <person name="Kyrpides N.C."/>
            <person name="Klenk H.P."/>
        </authorList>
    </citation>
    <scope>NUCLEOTIDE SEQUENCE [LARGE SCALE GENOMIC DNA]</scope>
    <source>
        <strain evidence="2">DSM 44928 / JCM 14897 / NBRC 102108 / NRRL B-24433 / ID139908</strain>
    </source>
</reference>
<dbReference type="HOGENOM" id="CLU_2341624_0_0_11"/>
<dbReference type="Proteomes" id="UP000000851">
    <property type="component" value="Chromosome"/>
</dbReference>
<evidence type="ECO:0000313" key="2">
    <source>
        <dbReference type="Proteomes" id="UP000000851"/>
    </source>
</evidence>
<keyword evidence="2" id="KW-1185">Reference proteome</keyword>
<accession>C7Q5K2</accession>
<protein>
    <submittedName>
        <fullName evidence="1">Uncharacterized protein</fullName>
    </submittedName>
</protein>
<dbReference type="AlphaFoldDB" id="C7Q5K2"/>
<dbReference type="STRING" id="479433.Caci_9000"/>
<proteinExistence type="predicted"/>
<name>C7Q5K2_CATAD</name>
<organism evidence="1 2">
    <name type="scientific">Catenulispora acidiphila (strain DSM 44928 / JCM 14897 / NBRC 102108 / NRRL B-24433 / ID139908)</name>
    <dbReference type="NCBI Taxonomy" id="479433"/>
    <lineage>
        <taxon>Bacteria</taxon>
        <taxon>Bacillati</taxon>
        <taxon>Actinomycetota</taxon>
        <taxon>Actinomycetes</taxon>
        <taxon>Catenulisporales</taxon>
        <taxon>Catenulisporaceae</taxon>
        <taxon>Catenulispora</taxon>
    </lineage>
</organism>
<sequence length="97" mass="10757">MSTLRPFPPASGRFSGLICKNIRITAHTVDIEPGSPENEITSIDVFNDHGVLLGHVKPAARPGWWIGTTRRDDDSPSPELSTYGDAVRWVDVMAHRY</sequence>
<dbReference type="InParanoid" id="C7Q5K2"/>